<dbReference type="AlphaFoldDB" id="A0A1R3VB72"/>
<evidence type="ECO:0000256" key="1">
    <source>
        <dbReference type="SAM" id="MobiDB-lite"/>
    </source>
</evidence>
<keyword evidence="3" id="KW-1185">Reference proteome</keyword>
<dbReference type="Proteomes" id="UP000188388">
    <property type="component" value="Unassembled WGS sequence"/>
</dbReference>
<dbReference type="STRING" id="1631249.BQ8794_240246"/>
<gene>
    <name evidence="2" type="ORF">BQ8794_240246</name>
</gene>
<proteinExistence type="predicted"/>
<sequence>MGGGVAKNLLEKFYRVHASFRITGSDLGNHSLFNRPISADYSLSTQKIGVARGNVHESGDTSARPEPASRGWPAPSAGKQHGSITPCSMRAPRKSIYE</sequence>
<evidence type="ECO:0000313" key="3">
    <source>
        <dbReference type="Proteomes" id="UP000188388"/>
    </source>
</evidence>
<feature type="region of interest" description="Disordered" evidence="1">
    <location>
        <begin position="52"/>
        <end position="98"/>
    </location>
</feature>
<name>A0A1R3VB72_9HYPH</name>
<dbReference type="EMBL" id="FTPD01000017">
    <property type="protein sequence ID" value="SIT56039.1"/>
    <property type="molecule type" value="Genomic_DNA"/>
</dbReference>
<evidence type="ECO:0000313" key="2">
    <source>
        <dbReference type="EMBL" id="SIT56039.1"/>
    </source>
</evidence>
<accession>A0A1R3VB72</accession>
<organism evidence="2 3">
    <name type="scientific">Mesorhizobium prunaredense</name>
    <dbReference type="NCBI Taxonomy" id="1631249"/>
    <lineage>
        <taxon>Bacteria</taxon>
        <taxon>Pseudomonadati</taxon>
        <taxon>Pseudomonadota</taxon>
        <taxon>Alphaproteobacteria</taxon>
        <taxon>Hyphomicrobiales</taxon>
        <taxon>Phyllobacteriaceae</taxon>
        <taxon>Mesorhizobium</taxon>
    </lineage>
</organism>
<reference evidence="3" key="1">
    <citation type="submission" date="2017-01" db="EMBL/GenBank/DDBJ databases">
        <authorList>
            <person name="Brunel B."/>
        </authorList>
    </citation>
    <scope>NUCLEOTIDE SEQUENCE [LARGE SCALE GENOMIC DNA]</scope>
</reference>
<protein>
    <submittedName>
        <fullName evidence="2">Uncharacterized protein</fullName>
    </submittedName>
</protein>